<dbReference type="AlphaFoldDB" id="A0A0A2WQ10"/>
<protein>
    <recommendedName>
        <fullName evidence="1">PIN domain-containing protein</fullName>
    </recommendedName>
</protein>
<gene>
    <name evidence="2" type="ORF">THFILI_00385</name>
</gene>
<name>A0A0A2WQ10_THEFI</name>
<evidence type="ECO:0000313" key="2">
    <source>
        <dbReference type="EMBL" id="KGQ21913.2"/>
    </source>
</evidence>
<evidence type="ECO:0000259" key="1">
    <source>
        <dbReference type="Pfam" id="PF01850"/>
    </source>
</evidence>
<dbReference type="InterPro" id="IPR029060">
    <property type="entry name" value="PIN-like_dom_sf"/>
</dbReference>
<proteinExistence type="predicted"/>
<dbReference type="InterPro" id="IPR002716">
    <property type="entry name" value="PIN_dom"/>
</dbReference>
<dbReference type="STRING" id="276.THFILI_00385"/>
<reference evidence="2 3" key="1">
    <citation type="journal article" date="2015" name="Genome Announc.">
        <title>Draft Genome Sequence of the Thermophile Thermus filiformis ATCC 43280, Producer of Carotenoid-(Di)glucoside-Branched Fatty Acid (Di)esters and Source of Hyperthermostable Enzymes of Biotechnological Interest.</title>
        <authorList>
            <person name="Mandelli F."/>
            <person name="Oliveira Ramires B."/>
            <person name="Couger M.B."/>
            <person name="Paixao D.A."/>
            <person name="Camilo C.M."/>
            <person name="Polikarpov I."/>
            <person name="Prade R."/>
            <person name="Riano-Pachon D.M."/>
            <person name="Squina F.M."/>
        </authorList>
    </citation>
    <scope>NUCLEOTIDE SEQUENCE [LARGE SCALE GENOMIC DNA]</scope>
    <source>
        <strain evidence="2 3">ATCC 43280</strain>
    </source>
</reference>
<comment type="caution">
    <text evidence="2">The sequence shown here is derived from an EMBL/GenBank/DDBJ whole genome shotgun (WGS) entry which is preliminary data.</text>
</comment>
<dbReference type="Pfam" id="PF01850">
    <property type="entry name" value="PIN"/>
    <property type="match status" value="1"/>
</dbReference>
<dbReference type="Proteomes" id="UP000030364">
    <property type="component" value="Unassembled WGS sequence"/>
</dbReference>
<accession>A0A0A2WQ10</accession>
<dbReference type="OrthoDB" id="32974at2"/>
<evidence type="ECO:0000313" key="3">
    <source>
        <dbReference type="Proteomes" id="UP000030364"/>
    </source>
</evidence>
<keyword evidence="3" id="KW-1185">Reference proteome</keyword>
<feature type="domain" description="PIN" evidence="1">
    <location>
        <begin position="11"/>
        <end position="130"/>
    </location>
</feature>
<sequence>MGSRGVKAYWLDTSLLLRFVTGEPEELAKKALLVFQKAEEGRFLLKVHPLVVAEAFYTLVSFYKAEKGQAAETLLALLDRPGVEVLEGDAVFQALQEAGKGGLSFVDAFLLFQSGEKGEGVATLDTRLRKRVGAKTIP</sequence>
<dbReference type="Gene3D" id="3.40.50.1010">
    <property type="entry name" value="5'-nuclease"/>
    <property type="match status" value="1"/>
</dbReference>
<organism evidence="2 3">
    <name type="scientific">Thermus filiformis</name>
    <dbReference type="NCBI Taxonomy" id="276"/>
    <lineage>
        <taxon>Bacteria</taxon>
        <taxon>Thermotogati</taxon>
        <taxon>Deinococcota</taxon>
        <taxon>Deinococci</taxon>
        <taxon>Thermales</taxon>
        <taxon>Thermaceae</taxon>
        <taxon>Thermus</taxon>
    </lineage>
</organism>
<dbReference type="SUPFAM" id="SSF88723">
    <property type="entry name" value="PIN domain-like"/>
    <property type="match status" value="1"/>
</dbReference>
<dbReference type="EMBL" id="JPSL02000030">
    <property type="protein sequence ID" value="KGQ21913.2"/>
    <property type="molecule type" value="Genomic_DNA"/>
</dbReference>